<dbReference type="Proteomes" id="UP001151760">
    <property type="component" value="Unassembled WGS sequence"/>
</dbReference>
<dbReference type="EMBL" id="BQNB010018452">
    <property type="protein sequence ID" value="GJT74574.1"/>
    <property type="molecule type" value="Genomic_DNA"/>
</dbReference>
<keyword evidence="1" id="KW-0695">RNA-directed DNA polymerase</keyword>
<sequence>MRHFAKYKSKIQKETTFSLVVVILEVVAKDDPKYNVECHYAHLCHVVPFISFVCAASIDPCSPKSAHVNLRGHKGISFLLVIFEPLTSTLEGWLSYRWLTLSDRFLVSENLLISCPNITAITLDRYLSDHRPILLRESRFDYGPIPFRFYHHWIKVDGFSSFVARTWSDLPGNNSNDMCNLMSKLKSLKVKIREWNKHHQNVTKASISRLKEDLKSLDMEIDIGKGTTDMNSKRAELIISIQEIDKIHSMELAQKAKINWCIEGDENSHFFHGMINKRRSQMSIRGIMIDGFWTEDPCKVKCAFYDHFSSRFTKPVSHRATLNFQFPKTLNLDQRSDLEREVTKDEIKLRLGWAKANPNYFNKY</sequence>
<organism evidence="1 2">
    <name type="scientific">Tanacetum coccineum</name>
    <dbReference type="NCBI Taxonomy" id="301880"/>
    <lineage>
        <taxon>Eukaryota</taxon>
        <taxon>Viridiplantae</taxon>
        <taxon>Streptophyta</taxon>
        <taxon>Embryophyta</taxon>
        <taxon>Tracheophyta</taxon>
        <taxon>Spermatophyta</taxon>
        <taxon>Magnoliopsida</taxon>
        <taxon>eudicotyledons</taxon>
        <taxon>Gunneridae</taxon>
        <taxon>Pentapetalae</taxon>
        <taxon>asterids</taxon>
        <taxon>campanulids</taxon>
        <taxon>Asterales</taxon>
        <taxon>Asteraceae</taxon>
        <taxon>Asteroideae</taxon>
        <taxon>Anthemideae</taxon>
        <taxon>Anthemidinae</taxon>
        <taxon>Tanacetum</taxon>
    </lineage>
</organism>
<reference evidence="1" key="2">
    <citation type="submission" date="2022-01" db="EMBL/GenBank/DDBJ databases">
        <authorList>
            <person name="Yamashiro T."/>
            <person name="Shiraishi A."/>
            <person name="Satake H."/>
            <person name="Nakayama K."/>
        </authorList>
    </citation>
    <scope>NUCLEOTIDE SEQUENCE</scope>
</reference>
<reference evidence="1" key="1">
    <citation type="journal article" date="2022" name="Int. J. Mol. Sci.">
        <title>Draft Genome of Tanacetum Coccineum: Genomic Comparison of Closely Related Tanacetum-Family Plants.</title>
        <authorList>
            <person name="Yamashiro T."/>
            <person name="Shiraishi A."/>
            <person name="Nakayama K."/>
            <person name="Satake H."/>
        </authorList>
    </citation>
    <scope>NUCLEOTIDE SEQUENCE</scope>
</reference>
<comment type="caution">
    <text evidence="1">The sequence shown here is derived from an EMBL/GenBank/DDBJ whole genome shotgun (WGS) entry which is preliminary data.</text>
</comment>
<protein>
    <submittedName>
        <fullName evidence="1">RNA-directed DNA polymerase, eukaryota</fullName>
    </submittedName>
</protein>
<dbReference type="SUPFAM" id="SSF56219">
    <property type="entry name" value="DNase I-like"/>
    <property type="match status" value="1"/>
</dbReference>
<keyword evidence="1" id="KW-0548">Nucleotidyltransferase</keyword>
<dbReference type="GO" id="GO:0003964">
    <property type="term" value="F:RNA-directed DNA polymerase activity"/>
    <property type="evidence" value="ECO:0007669"/>
    <property type="project" value="UniProtKB-KW"/>
</dbReference>
<keyword evidence="1" id="KW-0808">Transferase</keyword>
<dbReference type="InterPro" id="IPR036691">
    <property type="entry name" value="Endo/exonu/phosph_ase_sf"/>
</dbReference>
<proteinExistence type="predicted"/>
<name>A0ABQ5GGC8_9ASTR</name>
<gene>
    <name evidence="1" type="ORF">Tco_1041299</name>
</gene>
<evidence type="ECO:0000313" key="2">
    <source>
        <dbReference type="Proteomes" id="UP001151760"/>
    </source>
</evidence>
<dbReference type="PANTHER" id="PTHR33710:SF64">
    <property type="entry name" value="ENDONUCLEASE_EXONUCLEASE_PHOSPHATASE DOMAIN-CONTAINING PROTEIN"/>
    <property type="match status" value="1"/>
</dbReference>
<dbReference type="PANTHER" id="PTHR33710">
    <property type="entry name" value="BNAC02G09200D PROTEIN"/>
    <property type="match status" value="1"/>
</dbReference>
<accession>A0ABQ5GGC8</accession>
<keyword evidence="2" id="KW-1185">Reference proteome</keyword>
<evidence type="ECO:0000313" key="1">
    <source>
        <dbReference type="EMBL" id="GJT74574.1"/>
    </source>
</evidence>